<evidence type="ECO:0000313" key="1">
    <source>
        <dbReference type="EMBL" id="KTD57733.1"/>
    </source>
</evidence>
<keyword evidence="2" id="KW-1185">Reference proteome</keyword>
<gene>
    <name evidence="1" type="ORF">Lsha_2286</name>
</gene>
<dbReference type="OrthoDB" id="5638471at2"/>
<accession>A0A0W0YLH4</accession>
<dbReference type="eggNOG" id="ENOG5031EA0">
    <property type="taxonomic scope" value="Bacteria"/>
</dbReference>
<dbReference type="PATRIC" id="fig|1122169.6.peg.2632"/>
<sequence length="320" mass="35036">MKWFDTCWSACKTVVNTAINATISTLESVGSLACIAGGVAFSLSYEMDETVTGSYYASGNITGNVTFQGVAPKFDNYTFNTTVPFNHYLQHDGGLTYSLTELILPETVRTASVILSASGTALRLLGANLRTWQQSRYDSQFLQERFRVEAISPTAREYLYVNAQSLFSSLSFMSMGSAVTAGAIQWSGLLNYKPKITFPHSSEQHITSEHYSGPVTNEMIPLKYDLAPQNETINLPIIHMPVEVDVQVDAQALANTTYGGGVFFQSQSKGDFPVEAPAIIGTSAYLAGNFFAVKARNLRAERLIEAERRSYDLISTASCQ</sequence>
<dbReference type="EMBL" id="LNYW01000065">
    <property type="protein sequence ID" value="KTD57733.1"/>
    <property type="molecule type" value="Genomic_DNA"/>
</dbReference>
<evidence type="ECO:0000313" key="2">
    <source>
        <dbReference type="Proteomes" id="UP000054600"/>
    </source>
</evidence>
<comment type="caution">
    <text evidence="1">The sequence shown here is derived from an EMBL/GenBank/DDBJ whole genome shotgun (WGS) entry which is preliminary data.</text>
</comment>
<organism evidence="1 2">
    <name type="scientific">Legionella shakespearei DSM 23087</name>
    <dbReference type="NCBI Taxonomy" id="1122169"/>
    <lineage>
        <taxon>Bacteria</taxon>
        <taxon>Pseudomonadati</taxon>
        <taxon>Pseudomonadota</taxon>
        <taxon>Gammaproteobacteria</taxon>
        <taxon>Legionellales</taxon>
        <taxon>Legionellaceae</taxon>
        <taxon>Legionella</taxon>
    </lineage>
</organism>
<dbReference type="RefSeq" id="WP_155823832.1">
    <property type="nucleotide sequence ID" value="NZ_KB892415.1"/>
</dbReference>
<reference evidence="1 2" key="1">
    <citation type="submission" date="2015-11" db="EMBL/GenBank/DDBJ databases">
        <title>Genomic analysis of 38 Legionella species identifies large and diverse effector repertoires.</title>
        <authorList>
            <person name="Burstein D."/>
            <person name="Amaro F."/>
            <person name="Zusman T."/>
            <person name="Lifshitz Z."/>
            <person name="Cohen O."/>
            <person name="Gilbert J.A."/>
            <person name="Pupko T."/>
            <person name="Shuman H.A."/>
            <person name="Segal G."/>
        </authorList>
    </citation>
    <scope>NUCLEOTIDE SEQUENCE [LARGE SCALE GENOMIC DNA]</scope>
    <source>
        <strain evidence="1 2">ATCC 49655</strain>
    </source>
</reference>
<name>A0A0W0YLH4_9GAMM</name>
<protein>
    <submittedName>
        <fullName evidence="1">Uncharacterized protein</fullName>
    </submittedName>
</protein>
<dbReference type="AlphaFoldDB" id="A0A0W0YLH4"/>
<proteinExistence type="predicted"/>
<dbReference type="STRING" id="1122169.Lsha_2286"/>
<dbReference type="Proteomes" id="UP000054600">
    <property type="component" value="Unassembled WGS sequence"/>
</dbReference>